<dbReference type="GO" id="GO:0006508">
    <property type="term" value="P:proteolysis"/>
    <property type="evidence" value="ECO:0007669"/>
    <property type="project" value="UniProtKB-KW"/>
</dbReference>
<dbReference type="PRINTS" id="PR00723">
    <property type="entry name" value="SUBTILISIN"/>
</dbReference>
<organism evidence="13 14">
    <name type="scientific">Cryoendolithus antarcticus</name>
    <dbReference type="NCBI Taxonomy" id="1507870"/>
    <lineage>
        <taxon>Eukaryota</taxon>
        <taxon>Fungi</taxon>
        <taxon>Dikarya</taxon>
        <taxon>Ascomycota</taxon>
        <taxon>Pezizomycotina</taxon>
        <taxon>Dothideomycetes</taxon>
        <taxon>Dothideomycetidae</taxon>
        <taxon>Cladosporiales</taxon>
        <taxon>Cladosporiaceae</taxon>
        <taxon>Cryoendolithus</taxon>
    </lineage>
</organism>
<proteinExistence type="inferred from homology"/>
<keyword evidence="14" id="KW-1185">Reference proteome</keyword>
<dbReference type="PROSITE" id="PS51892">
    <property type="entry name" value="SUBTILASE"/>
    <property type="match status" value="1"/>
</dbReference>
<name>A0A1V8T3Y1_9PEZI</name>
<evidence type="ECO:0000313" key="13">
    <source>
        <dbReference type="EMBL" id="OQO06014.1"/>
    </source>
</evidence>
<keyword evidence="2 13" id="KW-0645">Protease</keyword>
<feature type="signal peptide" evidence="10">
    <location>
        <begin position="1"/>
        <end position="15"/>
    </location>
</feature>
<evidence type="ECO:0000256" key="1">
    <source>
        <dbReference type="ARBA" id="ARBA00011073"/>
    </source>
</evidence>
<dbReference type="InterPro" id="IPR036852">
    <property type="entry name" value="Peptidase_S8/S53_dom_sf"/>
</dbReference>
<comment type="caution">
    <text evidence="8">Lacks conserved residue(s) required for the propagation of feature annotation.</text>
</comment>
<sequence length="267" mass="29219">MRGVLSLSLAALASASPVIVSSIHNDAAPILSASNAKEIADSYIIKFKKHVTQNLAVEHHDWVQDLHAKVQTRKTDLRKRSQTPMLDTIFSGLKHTYNIGGEMMGYSGHFDEDVIEQIRRHPDVEIIERDQEVHMLGDDATIEKNAPWGLARISHRNSLSFGTFNKYLYSEDGGEGVDVYIIDTGTNIEHVDFEGRASWGKTIPQGDEDKDGNGHGTHCSGTVAGKKYGVAKKAHIKAVKVLRSNGSGSMSDVVKGVEYAAESHVAQ</sequence>
<evidence type="ECO:0000256" key="9">
    <source>
        <dbReference type="SAM" id="MobiDB-lite"/>
    </source>
</evidence>
<dbReference type="InterPro" id="IPR022398">
    <property type="entry name" value="Peptidase_S8_His-AS"/>
</dbReference>
<evidence type="ECO:0000256" key="2">
    <source>
        <dbReference type="ARBA" id="ARBA00022670"/>
    </source>
</evidence>
<dbReference type="InterPro" id="IPR010259">
    <property type="entry name" value="S8pro/Inhibitor_I9"/>
</dbReference>
<dbReference type="PANTHER" id="PTHR43806:SF11">
    <property type="entry name" value="CEREVISIN-RELATED"/>
    <property type="match status" value="1"/>
</dbReference>
<dbReference type="InterPro" id="IPR015500">
    <property type="entry name" value="Peptidase_S8_subtilisin-rel"/>
</dbReference>
<accession>A0A1V8T3Y1</accession>
<dbReference type="FunCoup" id="A0A1V8T3Y1">
    <property type="interactions" value="554"/>
</dbReference>
<evidence type="ECO:0000259" key="11">
    <source>
        <dbReference type="Pfam" id="PF00082"/>
    </source>
</evidence>
<dbReference type="Proteomes" id="UP000192596">
    <property type="component" value="Unassembled WGS sequence"/>
</dbReference>
<dbReference type="STRING" id="1507870.A0A1V8T3Y1"/>
<evidence type="ECO:0000256" key="8">
    <source>
        <dbReference type="PROSITE-ProRule" id="PRU01240"/>
    </source>
</evidence>
<protein>
    <submittedName>
        <fullName evidence="13">Subtilisin-like serine protease pepC</fullName>
    </submittedName>
</protein>
<gene>
    <name evidence="13" type="ORF">B0A48_08602</name>
</gene>
<comment type="caution">
    <text evidence="13">The sequence shown here is derived from an EMBL/GenBank/DDBJ whole genome shotgun (WGS) entry which is preliminary data.</text>
</comment>
<feature type="domain" description="Peptidase S8/S53" evidence="11">
    <location>
        <begin position="174"/>
        <end position="265"/>
    </location>
</feature>
<keyword evidence="5" id="KW-0720">Serine protease</keyword>
<dbReference type="PROSITE" id="PS00137">
    <property type="entry name" value="SUBTILASE_HIS"/>
    <property type="match status" value="1"/>
</dbReference>
<dbReference type="AlphaFoldDB" id="A0A1V8T3Y1"/>
<feature type="domain" description="Inhibitor I9" evidence="12">
    <location>
        <begin position="42"/>
        <end position="135"/>
    </location>
</feature>
<dbReference type="OrthoDB" id="206201at2759"/>
<dbReference type="InParanoid" id="A0A1V8T3Y1"/>
<dbReference type="InterPro" id="IPR000209">
    <property type="entry name" value="Peptidase_S8/S53_dom"/>
</dbReference>
<evidence type="ECO:0000256" key="5">
    <source>
        <dbReference type="ARBA" id="ARBA00022825"/>
    </source>
</evidence>
<keyword evidence="6" id="KW-0865">Zymogen</keyword>
<evidence type="ECO:0000256" key="10">
    <source>
        <dbReference type="SAM" id="SignalP"/>
    </source>
</evidence>
<evidence type="ECO:0000256" key="7">
    <source>
        <dbReference type="ARBA" id="ARBA00023180"/>
    </source>
</evidence>
<evidence type="ECO:0000256" key="3">
    <source>
        <dbReference type="ARBA" id="ARBA00022729"/>
    </source>
</evidence>
<dbReference type="Pfam" id="PF05922">
    <property type="entry name" value="Inhibitor_I9"/>
    <property type="match status" value="1"/>
</dbReference>
<feature type="region of interest" description="Disordered" evidence="9">
    <location>
        <begin position="199"/>
        <end position="218"/>
    </location>
</feature>
<reference evidence="14" key="1">
    <citation type="submission" date="2017-03" db="EMBL/GenBank/DDBJ databases">
        <title>Genomes of endolithic fungi from Antarctica.</title>
        <authorList>
            <person name="Coleine C."/>
            <person name="Masonjones S."/>
            <person name="Stajich J.E."/>
        </authorList>
    </citation>
    <scope>NUCLEOTIDE SEQUENCE [LARGE SCALE GENOMIC DNA]</scope>
    <source>
        <strain evidence="14">CCFEE 5527</strain>
    </source>
</reference>
<keyword evidence="3 10" id="KW-0732">Signal</keyword>
<comment type="similarity">
    <text evidence="1 8">Belongs to the peptidase S8 family.</text>
</comment>
<keyword evidence="7" id="KW-0325">Glycoprotein</keyword>
<feature type="non-terminal residue" evidence="13">
    <location>
        <position position="267"/>
    </location>
</feature>
<evidence type="ECO:0000256" key="4">
    <source>
        <dbReference type="ARBA" id="ARBA00022801"/>
    </source>
</evidence>
<dbReference type="Gene3D" id="3.40.50.200">
    <property type="entry name" value="Peptidase S8/S53 domain"/>
    <property type="match status" value="1"/>
</dbReference>
<dbReference type="EMBL" id="NAJO01000017">
    <property type="protein sequence ID" value="OQO06014.1"/>
    <property type="molecule type" value="Genomic_DNA"/>
</dbReference>
<evidence type="ECO:0000259" key="12">
    <source>
        <dbReference type="Pfam" id="PF05922"/>
    </source>
</evidence>
<dbReference type="GO" id="GO:0004252">
    <property type="term" value="F:serine-type endopeptidase activity"/>
    <property type="evidence" value="ECO:0007669"/>
    <property type="project" value="InterPro"/>
</dbReference>
<dbReference type="InterPro" id="IPR050131">
    <property type="entry name" value="Peptidase_S8_subtilisin-like"/>
</dbReference>
<evidence type="ECO:0000313" key="14">
    <source>
        <dbReference type="Proteomes" id="UP000192596"/>
    </source>
</evidence>
<dbReference type="PANTHER" id="PTHR43806">
    <property type="entry name" value="PEPTIDASE S8"/>
    <property type="match status" value="1"/>
</dbReference>
<dbReference type="Pfam" id="PF00082">
    <property type="entry name" value="Peptidase_S8"/>
    <property type="match status" value="1"/>
</dbReference>
<dbReference type="Gene3D" id="3.30.70.80">
    <property type="entry name" value="Peptidase S8 propeptide/proteinase inhibitor I9"/>
    <property type="match status" value="1"/>
</dbReference>
<dbReference type="FunFam" id="3.30.70.80:FF:000006">
    <property type="entry name" value="Autophagic serine protease Alp2"/>
    <property type="match status" value="1"/>
</dbReference>
<keyword evidence="4" id="KW-0378">Hydrolase</keyword>
<dbReference type="InterPro" id="IPR037045">
    <property type="entry name" value="S8pro/Inhibitor_I9_sf"/>
</dbReference>
<evidence type="ECO:0000256" key="6">
    <source>
        <dbReference type="ARBA" id="ARBA00023145"/>
    </source>
</evidence>
<feature type="chain" id="PRO_5013071202" evidence="10">
    <location>
        <begin position="16"/>
        <end position="267"/>
    </location>
</feature>
<dbReference type="SUPFAM" id="SSF52743">
    <property type="entry name" value="Subtilisin-like"/>
    <property type="match status" value="1"/>
</dbReference>